<evidence type="ECO:0000256" key="2">
    <source>
        <dbReference type="ARBA" id="ARBA00022527"/>
    </source>
</evidence>
<evidence type="ECO:0000256" key="6">
    <source>
        <dbReference type="ARBA" id="ARBA00022737"/>
    </source>
</evidence>
<evidence type="ECO:0000256" key="14">
    <source>
        <dbReference type="SAM" id="MobiDB-lite"/>
    </source>
</evidence>
<dbReference type="GO" id="GO:0004674">
    <property type="term" value="F:protein serine/threonine kinase activity"/>
    <property type="evidence" value="ECO:0007669"/>
    <property type="project" value="UniProtKB-KW"/>
</dbReference>
<dbReference type="EMBL" id="JAMZMK010008102">
    <property type="protein sequence ID" value="KAI7741942.1"/>
    <property type="molecule type" value="Genomic_DNA"/>
</dbReference>
<dbReference type="InterPro" id="IPR017441">
    <property type="entry name" value="Protein_kinase_ATP_BS"/>
</dbReference>
<dbReference type="InterPro" id="IPR038408">
    <property type="entry name" value="GNK2_sf"/>
</dbReference>
<dbReference type="PANTHER" id="PTHR27002">
    <property type="entry name" value="RECEPTOR-LIKE SERINE/THREONINE-PROTEIN KINASE SD1-8"/>
    <property type="match status" value="1"/>
</dbReference>
<evidence type="ECO:0000256" key="9">
    <source>
        <dbReference type="ARBA" id="ARBA00022840"/>
    </source>
</evidence>
<evidence type="ECO:0000256" key="10">
    <source>
        <dbReference type="ARBA" id="ARBA00022989"/>
    </source>
</evidence>
<feature type="non-terminal residue" evidence="17">
    <location>
        <position position="1"/>
    </location>
</feature>
<keyword evidence="9 13" id="KW-0067">ATP-binding</keyword>
<evidence type="ECO:0000256" key="7">
    <source>
        <dbReference type="ARBA" id="ARBA00022741"/>
    </source>
</evidence>
<proteinExistence type="predicted"/>
<dbReference type="PROSITE" id="PS51473">
    <property type="entry name" value="GNK2"/>
    <property type="match status" value="1"/>
</dbReference>
<evidence type="ECO:0000259" key="16">
    <source>
        <dbReference type="PROSITE" id="PS51473"/>
    </source>
</evidence>
<dbReference type="Gene3D" id="3.30.200.20">
    <property type="entry name" value="Phosphorylase Kinase, domain 1"/>
    <property type="match status" value="1"/>
</dbReference>
<keyword evidence="18" id="KW-1185">Reference proteome</keyword>
<dbReference type="PANTHER" id="PTHR27002:SF1073">
    <property type="entry name" value="CYSTEINE-RICH RECEPTOR-LIKE PROTEIN KINASE 29"/>
    <property type="match status" value="1"/>
</dbReference>
<keyword evidence="10 15" id="KW-1133">Transmembrane helix</keyword>
<keyword evidence="11 15" id="KW-0472">Membrane</keyword>
<protein>
    <recommendedName>
        <fullName evidence="16">Gnk2-homologous domain-containing protein</fullName>
    </recommendedName>
</protein>
<dbReference type="Gene3D" id="3.30.430.20">
    <property type="entry name" value="Gnk2 domain, C-X8-C-X2-C motif"/>
    <property type="match status" value="2"/>
</dbReference>
<evidence type="ECO:0000313" key="17">
    <source>
        <dbReference type="EMBL" id="KAI7741942.1"/>
    </source>
</evidence>
<evidence type="ECO:0000256" key="15">
    <source>
        <dbReference type="SAM" id="Phobius"/>
    </source>
</evidence>
<feature type="compositionally biased region" description="Low complexity" evidence="14">
    <location>
        <begin position="1"/>
        <end position="21"/>
    </location>
</feature>
<dbReference type="GO" id="GO:0005524">
    <property type="term" value="F:ATP binding"/>
    <property type="evidence" value="ECO:0007669"/>
    <property type="project" value="UniProtKB-UniRule"/>
</dbReference>
<name>A0AAD5GGT2_AMBAR</name>
<dbReference type="InterPro" id="IPR002902">
    <property type="entry name" value="GNK2"/>
</dbReference>
<evidence type="ECO:0000256" key="4">
    <source>
        <dbReference type="ARBA" id="ARBA00022692"/>
    </source>
</evidence>
<feature type="domain" description="Gnk2-homologous" evidence="16">
    <location>
        <begin position="101"/>
        <end position="208"/>
    </location>
</feature>
<evidence type="ECO:0000313" key="18">
    <source>
        <dbReference type="Proteomes" id="UP001206925"/>
    </source>
</evidence>
<evidence type="ECO:0000256" key="13">
    <source>
        <dbReference type="PROSITE-ProRule" id="PRU10141"/>
    </source>
</evidence>
<dbReference type="Proteomes" id="UP001206925">
    <property type="component" value="Unassembled WGS sequence"/>
</dbReference>
<dbReference type="PROSITE" id="PS00107">
    <property type="entry name" value="PROTEIN_KINASE_ATP"/>
    <property type="match status" value="1"/>
</dbReference>
<reference evidence="17" key="1">
    <citation type="submission" date="2022-06" db="EMBL/GenBank/DDBJ databases">
        <title>Uncovering the hologenomic basis of an extraordinary plant invasion.</title>
        <authorList>
            <person name="Bieker V.C."/>
            <person name="Martin M.D."/>
            <person name="Gilbert T."/>
            <person name="Hodgins K."/>
            <person name="Battlay P."/>
            <person name="Petersen B."/>
            <person name="Wilson J."/>
        </authorList>
    </citation>
    <scope>NUCLEOTIDE SEQUENCE</scope>
    <source>
        <strain evidence="17">AA19_3_7</strain>
        <tissue evidence="17">Leaf</tissue>
    </source>
</reference>
<sequence length="474" mass="51544">MFKTLLTTKTLPSPSSSSSTTNYVHTGRKTALYVFLINTITLAQPVFNRCGNTGNYTVNSTYQTNLGATLSALPTTNSGLGFFNFSLGEGNSTVNSIALCRGDVNPDFNPEITTDINGFNRALRPLMDELRGTAAAGGPLLKFATGNRTGPGFTRIYGLVQCSPYLTEQQCSDCLEEEVSLIGRNDNGKVGGKIVLPTCNFRFETYSFFNQSNLATFPLTPPPSPQPTVCGLAVLRFGVPLEGKKKNTTRTVTIVIVIVTMILVIIVASLCVFLRMKKKNKPTPPLIIERIQTETIDIGTSESLQYDFSTMKAATNDFSQENKLGVGGFGAVYRGKLEDGREVAVKRLSKDSGQGDLEFKNEAWESWNNGTGSDMIDPTLKTAPGSLRNIIRSIHIGLLCVQENLNHRPTMATVVLMLNSLSISLPVPSEPAFFMKSNINPERPLLQEYSSSTGSGGFGKPNVLKAKPRSREHI</sequence>
<feature type="region of interest" description="Disordered" evidence="14">
    <location>
        <begin position="1"/>
        <end position="22"/>
    </location>
</feature>
<gene>
    <name evidence="17" type="ORF">M8C21_024019</name>
</gene>
<evidence type="ECO:0000256" key="11">
    <source>
        <dbReference type="ARBA" id="ARBA00023136"/>
    </source>
</evidence>
<dbReference type="CDD" id="cd23509">
    <property type="entry name" value="Gnk2-like"/>
    <property type="match status" value="1"/>
</dbReference>
<dbReference type="InterPro" id="IPR011009">
    <property type="entry name" value="Kinase-like_dom_sf"/>
</dbReference>
<keyword evidence="4 15" id="KW-0812">Transmembrane</keyword>
<evidence type="ECO:0000256" key="5">
    <source>
        <dbReference type="ARBA" id="ARBA00022729"/>
    </source>
</evidence>
<keyword evidence="6" id="KW-0677">Repeat</keyword>
<keyword evidence="5" id="KW-0732">Signal</keyword>
<dbReference type="Pfam" id="PF01657">
    <property type="entry name" value="Stress-antifung"/>
    <property type="match status" value="2"/>
</dbReference>
<organism evidence="17 18">
    <name type="scientific">Ambrosia artemisiifolia</name>
    <name type="common">Common ragweed</name>
    <dbReference type="NCBI Taxonomy" id="4212"/>
    <lineage>
        <taxon>Eukaryota</taxon>
        <taxon>Viridiplantae</taxon>
        <taxon>Streptophyta</taxon>
        <taxon>Embryophyta</taxon>
        <taxon>Tracheophyta</taxon>
        <taxon>Spermatophyta</taxon>
        <taxon>Magnoliopsida</taxon>
        <taxon>eudicotyledons</taxon>
        <taxon>Gunneridae</taxon>
        <taxon>Pentapetalae</taxon>
        <taxon>asterids</taxon>
        <taxon>campanulids</taxon>
        <taxon>Asterales</taxon>
        <taxon>Asteraceae</taxon>
        <taxon>Asteroideae</taxon>
        <taxon>Heliantheae alliance</taxon>
        <taxon>Heliantheae</taxon>
        <taxon>Ambrosia</taxon>
    </lineage>
</organism>
<keyword evidence="7 13" id="KW-0547">Nucleotide-binding</keyword>
<dbReference type="GO" id="GO:0005886">
    <property type="term" value="C:plasma membrane"/>
    <property type="evidence" value="ECO:0007669"/>
    <property type="project" value="TreeGrafter"/>
</dbReference>
<evidence type="ECO:0000256" key="8">
    <source>
        <dbReference type="ARBA" id="ARBA00022777"/>
    </source>
</evidence>
<dbReference type="AlphaFoldDB" id="A0AAD5GGT2"/>
<feature type="transmembrane region" description="Helical" evidence="15">
    <location>
        <begin position="252"/>
        <end position="274"/>
    </location>
</feature>
<feature type="binding site" evidence="13">
    <location>
        <position position="346"/>
    </location>
    <ligand>
        <name>ATP</name>
        <dbReference type="ChEBI" id="CHEBI:30616"/>
    </ligand>
</feature>
<comment type="caution">
    <text evidence="17">The sequence shown here is derived from an EMBL/GenBank/DDBJ whole genome shotgun (WGS) entry which is preliminary data.</text>
</comment>
<keyword evidence="3" id="KW-0808">Transferase</keyword>
<feature type="region of interest" description="Disordered" evidence="14">
    <location>
        <begin position="446"/>
        <end position="474"/>
    </location>
</feature>
<keyword evidence="12" id="KW-0675">Receptor</keyword>
<keyword evidence="2" id="KW-0723">Serine/threonine-protein kinase</keyword>
<evidence type="ECO:0000256" key="1">
    <source>
        <dbReference type="ARBA" id="ARBA00004167"/>
    </source>
</evidence>
<comment type="subcellular location">
    <subcellularLocation>
        <location evidence="1">Membrane</location>
        <topology evidence="1">Single-pass membrane protein</topology>
    </subcellularLocation>
</comment>
<evidence type="ECO:0000256" key="3">
    <source>
        <dbReference type="ARBA" id="ARBA00022679"/>
    </source>
</evidence>
<accession>A0AAD5GGT2</accession>
<dbReference type="SUPFAM" id="SSF56112">
    <property type="entry name" value="Protein kinase-like (PK-like)"/>
    <property type="match status" value="1"/>
</dbReference>
<dbReference type="FunFam" id="3.30.430.20:FF:000002">
    <property type="entry name" value="Cysteine-rich receptor-like protein kinase 10"/>
    <property type="match status" value="1"/>
</dbReference>
<keyword evidence="8" id="KW-0418">Kinase</keyword>
<evidence type="ECO:0000256" key="12">
    <source>
        <dbReference type="ARBA" id="ARBA00023170"/>
    </source>
</evidence>